<keyword evidence="3" id="KW-0786">Thiamine pyrophosphate</keyword>
<evidence type="ECO:0000256" key="2">
    <source>
        <dbReference type="ARBA" id="ARBA00007131"/>
    </source>
</evidence>
<evidence type="ECO:0000313" key="6">
    <source>
        <dbReference type="Proteomes" id="UP000189940"/>
    </source>
</evidence>
<comment type="similarity">
    <text evidence="2">Belongs to the transketolase family.</text>
</comment>
<feature type="domain" description="Transketolase N-terminal" evidence="4">
    <location>
        <begin position="18"/>
        <end position="262"/>
    </location>
</feature>
<dbReference type="AlphaFoldDB" id="A0A1V4HVY4"/>
<evidence type="ECO:0000256" key="1">
    <source>
        <dbReference type="ARBA" id="ARBA00001964"/>
    </source>
</evidence>
<evidence type="ECO:0000259" key="4">
    <source>
        <dbReference type="Pfam" id="PF00456"/>
    </source>
</evidence>
<dbReference type="InterPro" id="IPR005474">
    <property type="entry name" value="Transketolase_N"/>
</dbReference>
<organism evidence="5 6">
    <name type="scientific">Nitrobacter vulgaris</name>
    <dbReference type="NCBI Taxonomy" id="29421"/>
    <lineage>
        <taxon>Bacteria</taxon>
        <taxon>Pseudomonadati</taxon>
        <taxon>Pseudomonadota</taxon>
        <taxon>Alphaproteobacteria</taxon>
        <taxon>Hyphomicrobiales</taxon>
        <taxon>Nitrobacteraceae</taxon>
        <taxon>Nitrobacter</taxon>
    </lineage>
</organism>
<dbReference type="STRING" id="29421.B2M20_12825"/>
<dbReference type="PANTHER" id="PTHR47514">
    <property type="entry name" value="TRANSKETOLASE N-TERMINAL SECTION-RELATED"/>
    <property type="match status" value="1"/>
</dbReference>
<protein>
    <submittedName>
        <fullName evidence="5">Transketolase</fullName>
    </submittedName>
</protein>
<dbReference type="RefSeq" id="WP_079447441.1">
    <property type="nucleotide sequence ID" value="NZ_MWPQ01000049.1"/>
</dbReference>
<dbReference type="EMBL" id="MWPQ01000049">
    <property type="protein sequence ID" value="OPH82073.1"/>
    <property type="molecule type" value="Genomic_DNA"/>
</dbReference>
<sequence>MTDTITSETANRWENATQLAWRIRRHAVDMVNRAKTSHIGSIFSIADIVAVLYDSILSVDPLNPSDPARDRFVLSKGHAGCALYAALAEMQFFSTEELKKYCINGSLLSGHISHKGIPGIELSTGSLGHGLSVATGMALSAKKRKSAHRAFVLMSDGECDEGSNWEAFLFAAHHRLDNLIAIVDYNKLQSLRSVNDTLRLEPLRDKLMACNWAVEEIDGHDHAALAQRLSRVPFEAGKPSLLIAHTTKGRGVSFMENSVLWHYRTPQGDEYAAAVAELEKARPRP</sequence>
<dbReference type="Proteomes" id="UP000189940">
    <property type="component" value="Unassembled WGS sequence"/>
</dbReference>
<accession>A0A1V4HVY4</accession>
<name>A0A1V4HVY4_NITVU</name>
<dbReference type="OrthoDB" id="8732661at2"/>
<dbReference type="SUPFAM" id="SSF52518">
    <property type="entry name" value="Thiamin diphosphate-binding fold (THDP-binding)"/>
    <property type="match status" value="1"/>
</dbReference>
<reference evidence="5 6" key="1">
    <citation type="submission" date="2017-02" db="EMBL/GenBank/DDBJ databases">
        <title>Genome sequence of the nitrite-oxidizing bacterium Nitrobacter vulgaris strain Ab1.</title>
        <authorList>
            <person name="Mellbye B.L."/>
            <person name="Davis E.W."/>
            <person name="Spieck E."/>
            <person name="Chang J.H."/>
            <person name="Bottomley P.J."/>
            <person name="Sayavedra-Soto L.A."/>
        </authorList>
    </citation>
    <scope>NUCLEOTIDE SEQUENCE [LARGE SCALE GENOMIC DNA]</scope>
    <source>
        <strain evidence="5 6">Ab1</strain>
    </source>
</reference>
<dbReference type="CDD" id="cd02012">
    <property type="entry name" value="TPP_TK"/>
    <property type="match status" value="1"/>
</dbReference>
<gene>
    <name evidence="5" type="ORF">B2M20_12825</name>
</gene>
<dbReference type="Pfam" id="PF00456">
    <property type="entry name" value="Transketolase_N"/>
    <property type="match status" value="1"/>
</dbReference>
<dbReference type="InterPro" id="IPR029061">
    <property type="entry name" value="THDP-binding"/>
</dbReference>
<keyword evidence="6" id="KW-1185">Reference proteome</keyword>
<dbReference type="PANTHER" id="PTHR47514:SF1">
    <property type="entry name" value="TRANSKETOLASE N-TERMINAL SECTION-RELATED"/>
    <property type="match status" value="1"/>
</dbReference>
<proteinExistence type="inferred from homology"/>
<comment type="cofactor">
    <cofactor evidence="1">
        <name>thiamine diphosphate</name>
        <dbReference type="ChEBI" id="CHEBI:58937"/>
    </cofactor>
</comment>
<dbReference type="Gene3D" id="3.40.50.970">
    <property type="match status" value="1"/>
</dbReference>
<comment type="caution">
    <text evidence="5">The sequence shown here is derived from an EMBL/GenBank/DDBJ whole genome shotgun (WGS) entry which is preliminary data.</text>
</comment>
<evidence type="ECO:0000256" key="3">
    <source>
        <dbReference type="ARBA" id="ARBA00023052"/>
    </source>
</evidence>
<evidence type="ECO:0000313" key="5">
    <source>
        <dbReference type="EMBL" id="OPH82073.1"/>
    </source>
</evidence>